<comment type="similarity">
    <text evidence="1 5">Belongs to the universal ribosomal protein uL4 family.</text>
</comment>
<comment type="function">
    <text evidence="5">One of the primary rRNA binding proteins, this protein initially binds near the 5'-end of the 23S rRNA. It is important during the early stages of 50S assembly. It makes multiple contacts with different domains of the 23S rRNA in the assembled 50S subunit and ribosome.</text>
</comment>
<dbReference type="SUPFAM" id="SSF52166">
    <property type="entry name" value="Ribosomal protein L4"/>
    <property type="match status" value="1"/>
</dbReference>
<evidence type="ECO:0000256" key="4">
    <source>
        <dbReference type="ARBA" id="ARBA00035244"/>
    </source>
</evidence>
<comment type="function">
    <text evidence="5">Forms part of the polypeptide exit tunnel.</text>
</comment>
<dbReference type="Proteomes" id="UP000176326">
    <property type="component" value="Unassembled WGS sequence"/>
</dbReference>
<dbReference type="GO" id="GO:0005840">
    <property type="term" value="C:ribosome"/>
    <property type="evidence" value="ECO:0007669"/>
    <property type="project" value="UniProtKB-KW"/>
</dbReference>
<dbReference type="EMBL" id="MHMN01000057">
    <property type="protein sequence ID" value="OGZ26657.1"/>
    <property type="molecule type" value="Genomic_DNA"/>
</dbReference>
<accession>A0A1G2ELL2</accession>
<feature type="region of interest" description="Disordered" evidence="6">
    <location>
        <begin position="43"/>
        <end position="78"/>
    </location>
</feature>
<comment type="caution">
    <text evidence="7">The sequence shown here is derived from an EMBL/GenBank/DDBJ whole genome shotgun (WGS) entry which is preliminary data.</text>
</comment>
<reference evidence="7 8" key="1">
    <citation type="journal article" date="2016" name="Nat. Commun.">
        <title>Thousands of microbial genomes shed light on interconnected biogeochemical processes in an aquifer system.</title>
        <authorList>
            <person name="Anantharaman K."/>
            <person name="Brown C.T."/>
            <person name="Hug L.A."/>
            <person name="Sharon I."/>
            <person name="Castelle C.J."/>
            <person name="Probst A.J."/>
            <person name="Thomas B.C."/>
            <person name="Singh A."/>
            <person name="Wilkins M.J."/>
            <person name="Karaoz U."/>
            <person name="Brodie E.L."/>
            <person name="Williams K.H."/>
            <person name="Hubbard S.S."/>
            <person name="Banfield J.F."/>
        </authorList>
    </citation>
    <scope>NUCLEOTIDE SEQUENCE [LARGE SCALE GENOMIC DNA]</scope>
</reference>
<dbReference type="NCBIfam" id="TIGR03953">
    <property type="entry name" value="rplD_bact"/>
    <property type="match status" value="1"/>
</dbReference>
<keyword evidence="5" id="KW-0694">RNA-binding</keyword>
<feature type="compositionally biased region" description="Basic residues" evidence="6">
    <location>
        <begin position="60"/>
        <end position="78"/>
    </location>
</feature>
<dbReference type="InterPro" id="IPR023574">
    <property type="entry name" value="Ribosomal_uL4_dom_sf"/>
</dbReference>
<organism evidence="7 8">
    <name type="scientific">Candidatus Nealsonbacteria bacterium RIFOXYC1_FULL_40_7</name>
    <dbReference type="NCBI Taxonomy" id="1801678"/>
    <lineage>
        <taxon>Bacteria</taxon>
        <taxon>Candidatus Nealsoniibacteriota</taxon>
    </lineage>
</organism>
<gene>
    <name evidence="5" type="primary">rplD</name>
    <name evidence="7" type="ORF">A2427_04230</name>
</gene>
<dbReference type="PANTHER" id="PTHR10746:SF6">
    <property type="entry name" value="LARGE RIBOSOMAL SUBUNIT PROTEIN UL4M"/>
    <property type="match status" value="1"/>
</dbReference>
<dbReference type="Pfam" id="PF00573">
    <property type="entry name" value="Ribosomal_L4"/>
    <property type="match status" value="1"/>
</dbReference>
<dbReference type="GO" id="GO:1990904">
    <property type="term" value="C:ribonucleoprotein complex"/>
    <property type="evidence" value="ECO:0007669"/>
    <property type="project" value="UniProtKB-KW"/>
</dbReference>
<evidence type="ECO:0000256" key="6">
    <source>
        <dbReference type="SAM" id="MobiDB-lite"/>
    </source>
</evidence>
<dbReference type="InterPro" id="IPR013005">
    <property type="entry name" value="Ribosomal_uL4-like"/>
</dbReference>
<keyword evidence="5" id="KW-0699">rRNA-binding</keyword>
<name>A0A1G2ELL2_9BACT</name>
<evidence type="ECO:0000313" key="7">
    <source>
        <dbReference type="EMBL" id="OGZ26657.1"/>
    </source>
</evidence>
<keyword evidence="2 5" id="KW-0689">Ribosomal protein</keyword>
<comment type="subunit">
    <text evidence="5">Part of the 50S ribosomal subunit.</text>
</comment>
<dbReference type="AlphaFoldDB" id="A0A1G2ELL2"/>
<evidence type="ECO:0000256" key="3">
    <source>
        <dbReference type="ARBA" id="ARBA00023274"/>
    </source>
</evidence>
<dbReference type="Gene3D" id="3.40.1370.10">
    <property type="match status" value="1"/>
</dbReference>
<sequence>MIKALVFDKKGEKAGEIELPKEIFGLDFNADLVHQVVLSQASNRRQGTAKVKDRGEVRGGGKKPWRQKGTGRARHGSRRSPIWVGGGVAFGPTTEKDYKKIIPKKIRRKALLSVLSEKARNKFVLVWDGFEAEKPSTKKAANLINKIIKNDSGMLILPGMDKNTVLSFRNIKKISAVQAKDMNALDLLNKKYVVILKDSLEGIKKTFVK</sequence>
<dbReference type="InterPro" id="IPR002136">
    <property type="entry name" value="Ribosomal_uL4"/>
</dbReference>
<feature type="compositionally biased region" description="Basic and acidic residues" evidence="6">
    <location>
        <begin position="50"/>
        <end position="59"/>
    </location>
</feature>
<keyword evidence="3 5" id="KW-0687">Ribonucleoprotein</keyword>
<dbReference type="HAMAP" id="MF_01328_B">
    <property type="entry name" value="Ribosomal_uL4_B"/>
    <property type="match status" value="1"/>
</dbReference>
<dbReference type="GO" id="GO:0003735">
    <property type="term" value="F:structural constituent of ribosome"/>
    <property type="evidence" value="ECO:0007669"/>
    <property type="project" value="InterPro"/>
</dbReference>
<evidence type="ECO:0000256" key="5">
    <source>
        <dbReference type="HAMAP-Rule" id="MF_01328"/>
    </source>
</evidence>
<evidence type="ECO:0000313" key="8">
    <source>
        <dbReference type="Proteomes" id="UP000176326"/>
    </source>
</evidence>
<evidence type="ECO:0000256" key="2">
    <source>
        <dbReference type="ARBA" id="ARBA00022980"/>
    </source>
</evidence>
<evidence type="ECO:0000256" key="1">
    <source>
        <dbReference type="ARBA" id="ARBA00010528"/>
    </source>
</evidence>
<dbReference type="PANTHER" id="PTHR10746">
    <property type="entry name" value="50S RIBOSOMAL PROTEIN L4"/>
    <property type="match status" value="1"/>
</dbReference>
<dbReference type="GO" id="GO:0019843">
    <property type="term" value="F:rRNA binding"/>
    <property type="evidence" value="ECO:0007669"/>
    <property type="project" value="UniProtKB-UniRule"/>
</dbReference>
<proteinExistence type="inferred from homology"/>
<dbReference type="GO" id="GO:0006412">
    <property type="term" value="P:translation"/>
    <property type="evidence" value="ECO:0007669"/>
    <property type="project" value="UniProtKB-UniRule"/>
</dbReference>
<protein>
    <recommendedName>
        <fullName evidence="4 5">Large ribosomal subunit protein uL4</fullName>
    </recommendedName>
</protein>